<name>A0A812W6T6_SYMPI</name>
<keyword evidence="2" id="KW-0732">Signal</keyword>
<protein>
    <submittedName>
        <fullName evidence="4">GUT1 protein</fullName>
    </submittedName>
</protein>
<feature type="domain" description="Exostosin GT47" evidence="3">
    <location>
        <begin position="152"/>
        <end position="457"/>
    </location>
</feature>
<proteinExistence type="inferred from homology"/>
<dbReference type="EMBL" id="CAJNIZ010043504">
    <property type="protein sequence ID" value="CAE7661740.1"/>
    <property type="molecule type" value="Genomic_DNA"/>
</dbReference>
<gene>
    <name evidence="4" type="primary">GUT1</name>
    <name evidence="4" type="ORF">SPIL2461_LOCUS17974</name>
</gene>
<dbReference type="PANTHER" id="PTHR11062">
    <property type="entry name" value="EXOSTOSIN HEPARAN SULFATE GLYCOSYLTRANSFERASE -RELATED"/>
    <property type="match status" value="1"/>
</dbReference>
<dbReference type="InterPro" id="IPR004263">
    <property type="entry name" value="Exostosin"/>
</dbReference>
<organism evidence="4 5">
    <name type="scientific">Symbiodinium pilosum</name>
    <name type="common">Dinoflagellate</name>
    <dbReference type="NCBI Taxonomy" id="2952"/>
    <lineage>
        <taxon>Eukaryota</taxon>
        <taxon>Sar</taxon>
        <taxon>Alveolata</taxon>
        <taxon>Dinophyceae</taxon>
        <taxon>Suessiales</taxon>
        <taxon>Symbiodiniaceae</taxon>
        <taxon>Symbiodinium</taxon>
    </lineage>
</organism>
<comment type="similarity">
    <text evidence="1">Belongs to the glycosyltransferase 47 family.</text>
</comment>
<evidence type="ECO:0000256" key="2">
    <source>
        <dbReference type="SAM" id="SignalP"/>
    </source>
</evidence>
<sequence length="707" mass="79583">MGLPACSWIQIGSLVALAGAQTECLGTAQVGQDVWTVAREVDKALQKTHVPREYGLELANAFFALERSGALPGAIQDCALGVAVLILNALPQAEIRFGTAKAKEYFLMYEELRQRYGHLWNASGFAWNLQTHQSASYPLLLGLNPQGCYDLGVRVYVYDTLFAARPVECSQGMFASEVFVHQFLLHSSCRTENPAEADFFFVPVYAACVMTKERKTAEDMDVFYSQLVKEQLTYFEDQGGIDHIFLWSSETYDFPSWLDYIPDSLFLSVEARPIECTDFDFFSEETADNFGAHCQHCYWCFTPWKDYVIPGFVEKWSVDKLRALERPHEQRSYTACYHGADSDALAIYKYANTTVRNDLQTLRGRHNFSIGYRFVRITEYFDRIGDCHFCFAPKGLGFWSNRLYEAGDVSQLQPPSSCTEVMFAGCIPVILSDHIGLPFDDFLDWSSFSLKWPMDEVGPALAEHLEFLLEFHGPAVAEMHRAVVRNRCWFDYNSEDPDCSPYLGILRYLQKKKETMTEQHVQNAWTATDVAKLGHGTARRMSPSTTTLDTVNPFFSLPQFFDTIVHTVEIPLCFSACSKLEADANDTVGADHLCRRIPSVISRVSILKSMGSGEIAVPNGEGQTLKMPVVKHDGTKTELTIKAGPLPAKSNAGADEAAKKLQDQARDNVQALLGELLREQPADPYAFMLQRLRAVKDRLTGRNFLEE</sequence>
<dbReference type="GO" id="GO:0016757">
    <property type="term" value="F:glycosyltransferase activity"/>
    <property type="evidence" value="ECO:0007669"/>
    <property type="project" value="InterPro"/>
</dbReference>
<evidence type="ECO:0000256" key="1">
    <source>
        <dbReference type="ARBA" id="ARBA00010271"/>
    </source>
</evidence>
<evidence type="ECO:0000259" key="3">
    <source>
        <dbReference type="Pfam" id="PF03016"/>
    </source>
</evidence>
<evidence type="ECO:0000313" key="5">
    <source>
        <dbReference type="Proteomes" id="UP000649617"/>
    </source>
</evidence>
<dbReference type="InterPro" id="IPR040911">
    <property type="entry name" value="Exostosin_GT47"/>
</dbReference>
<comment type="caution">
    <text evidence="4">The sequence shown here is derived from an EMBL/GenBank/DDBJ whole genome shotgun (WGS) entry which is preliminary data.</text>
</comment>
<dbReference type="Proteomes" id="UP000649617">
    <property type="component" value="Unassembled WGS sequence"/>
</dbReference>
<feature type="signal peptide" evidence="2">
    <location>
        <begin position="1"/>
        <end position="20"/>
    </location>
</feature>
<keyword evidence="5" id="KW-1185">Reference proteome</keyword>
<dbReference type="OrthoDB" id="1924787at2759"/>
<dbReference type="AlphaFoldDB" id="A0A812W6T6"/>
<dbReference type="PANTHER" id="PTHR11062:SF281">
    <property type="entry name" value="EXOSTOSIN-LIKE 2"/>
    <property type="match status" value="1"/>
</dbReference>
<feature type="chain" id="PRO_5032539685" evidence="2">
    <location>
        <begin position="21"/>
        <end position="707"/>
    </location>
</feature>
<accession>A0A812W6T6</accession>
<dbReference type="Pfam" id="PF03016">
    <property type="entry name" value="Exostosin_GT47"/>
    <property type="match status" value="1"/>
</dbReference>
<reference evidence="4" key="1">
    <citation type="submission" date="2021-02" db="EMBL/GenBank/DDBJ databases">
        <authorList>
            <person name="Dougan E. K."/>
            <person name="Rhodes N."/>
            <person name="Thang M."/>
            <person name="Chan C."/>
        </authorList>
    </citation>
    <scope>NUCLEOTIDE SEQUENCE</scope>
</reference>
<evidence type="ECO:0000313" key="4">
    <source>
        <dbReference type="EMBL" id="CAE7661740.1"/>
    </source>
</evidence>